<evidence type="ECO:0000259" key="5">
    <source>
        <dbReference type="PROSITE" id="PS50089"/>
    </source>
</evidence>
<sequence length="197" mass="22672">MVQYHVQSVIREANEAIVPEETFQPNSGPQFYLKLVVMFHYRQSYFHPRRHVLELFAPCYYEGGTRPNATAWVPALVFMGEVGMPQDSVTRTFLSLIQFGSEMLTTFEAQEEERMVLPVEGFVVLTGRVIPVMRPTPMMRMEEVQEEGNVCSVCLEDMVEGSMVGRVSCSWHVFHEKCINEWLKDNRSCPNCRLLLG</sequence>
<name>A0A251VFK0_HELAN</name>
<feature type="domain" description="RING-type" evidence="5">
    <location>
        <begin position="151"/>
        <end position="193"/>
    </location>
</feature>
<dbReference type="PROSITE" id="PS50089">
    <property type="entry name" value="ZF_RING_2"/>
    <property type="match status" value="1"/>
</dbReference>
<reference evidence="6" key="3">
    <citation type="submission" date="2020-06" db="EMBL/GenBank/DDBJ databases">
        <title>Helianthus annuus Genome sequencing and assembly Release 2.</title>
        <authorList>
            <person name="Gouzy J."/>
            <person name="Langlade N."/>
            <person name="Munos S."/>
        </authorList>
    </citation>
    <scope>NUCLEOTIDE SEQUENCE</scope>
    <source>
        <tissue evidence="6">Leaves</tissue>
    </source>
</reference>
<reference evidence="7" key="2">
    <citation type="submission" date="2017-02" db="EMBL/GenBank/DDBJ databases">
        <title>Sunflower complete genome.</title>
        <authorList>
            <person name="Langlade N."/>
            <person name="Munos S."/>
        </authorList>
    </citation>
    <scope>NUCLEOTIDE SEQUENCE [LARGE SCALE GENOMIC DNA]</scope>
    <source>
        <tissue evidence="7">Leaves</tissue>
    </source>
</reference>
<keyword evidence="2 4" id="KW-0863">Zinc-finger</keyword>
<keyword evidence="1" id="KW-0479">Metal-binding</keyword>
<dbReference type="SUPFAM" id="SSF57850">
    <property type="entry name" value="RING/U-box"/>
    <property type="match status" value="1"/>
</dbReference>
<accession>A0A251VFK0</accession>
<dbReference type="GO" id="GO:0006511">
    <property type="term" value="P:ubiquitin-dependent protein catabolic process"/>
    <property type="evidence" value="ECO:0000318"/>
    <property type="project" value="GO_Central"/>
</dbReference>
<dbReference type="PANTHER" id="PTHR45931:SF16">
    <property type="entry name" value="RING_U-BOX SUPERFAMILY PROTEIN"/>
    <property type="match status" value="1"/>
</dbReference>
<dbReference type="AlphaFoldDB" id="A0A251VFK0"/>
<dbReference type="GO" id="GO:0061630">
    <property type="term" value="F:ubiquitin protein ligase activity"/>
    <property type="evidence" value="ECO:0000318"/>
    <property type="project" value="GO_Central"/>
</dbReference>
<dbReference type="SMART" id="SM00184">
    <property type="entry name" value="RING"/>
    <property type="match status" value="1"/>
</dbReference>
<keyword evidence="8" id="KW-1185">Reference proteome</keyword>
<dbReference type="Gramene" id="mRNA:HanXRQr2_Chr02g0064041">
    <property type="protein sequence ID" value="CDS:HanXRQr2_Chr02g0064041.1"/>
    <property type="gene ID" value="HanXRQr2_Chr02g0064041"/>
</dbReference>
<reference evidence="6 8" key="1">
    <citation type="journal article" date="2017" name="Nature">
        <title>The sunflower genome provides insights into oil metabolism, flowering and Asterid evolution.</title>
        <authorList>
            <person name="Badouin H."/>
            <person name="Gouzy J."/>
            <person name="Grassa C.J."/>
            <person name="Murat F."/>
            <person name="Staton S.E."/>
            <person name="Cottret L."/>
            <person name="Lelandais-Briere C."/>
            <person name="Owens G.L."/>
            <person name="Carrere S."/>
            <person name="Mayjonade B."/>
            <person name="Legrand L."/>
            <person name="Gill N."/>
            <person name="Kane N.C."/>
            <person name="Bowers J.E."/>
            <person name="Hubner S."/>
            <person name="Bellec A."/>
            <person name="Berard A."/>
            <person name="Berges H."/>
            <person name="Blanchet N."/>
            <person name="Boniface M.C."/>
            <person name="Brunel D."/>
            <person name="Catrice O."/>
            <person name="Chaidir N."/>
            <person name="Claudel C."/>
            <person name="Donnadieu C."/>
            <person name="Faraut T."/>
            <person name="Fievet G."/>
            <person name="Helmstetter N."/>
            <person name="King M."/>
            <person name="Knapp S.J."/>
            <person name="Lai Z."/>
            <person name="Le Paslier M.C."/>
            <person name="Lippi Y."/>
            <person name="Lorenzon L."/>
            <person name="Mandel J.R."/>
            <person name="Marage G."/>
            <person name="Marchand G."/>
            <person name="Marquand E."/>
            <person name="Bret-Mestries E."/>
            <person name="Morien E."/>
            <person name="Nambeesan S."/>
            <person name="Nguyen T."/>
            <person name="Pegot-Espagnet P."/>
            <person name="Pouilly N."/>
            <person name="Raftis F."/>
            <person name="Sallet E."/>
            <person name="Schiex T."/>
            <person name="Thomas J."/>
            <person name="Vandecasteele C."/>
            <person name="Vares D."/>
            <person name="Vear F."/>
            <person name="Vautrin S."/>
            <person name="Crespi M."/>
            <person name="Mangin B."/>
            <person name="Burke J.M."/>
            <person name="Salse J."/>
            <person name="Munos S."/>
            <person name="Vincourt P."/>
            <person name="Rieseberg L.H."/>
            <person name="Langlade N.B."/>
        </authorList>
    </citation>
    <scope>NUCLEOTIDE SEQUENCE [LARGE SCALE GENOMIC DNA]</scope>
    <source>
        <strain evidence="8">cv. SF193</strain>
        <tissue evidence="6">Leaves</tissue>
    </source>
</reference>
<evidence type="ECO:0000256" key="4">
    <source>
        <dbReference type="PROSITE-ProRule" id="PRU00175"/>
    </source>
</evidence>
<dbReference type="Gene3D" id="3.30.40.10">
    <property type="entry name" value="Zinc/RING finger domain, C3HC4 (zinc finger)"/>
    <property type="match status" value="1"/>
</dbReference>
<dbReference type="InParanoid" id="A0A251VFK0"/>
<dbReference type="OrthoDB" id="1098201at2759"/>
<dbReference type="CDD" id="cd16454">
    <property type="entry name" value="RING-H2_PA-TM-RING"/>
    <property type="match status" value="1"/>
</dbReference>
<dbReference type="Pfam" id="PF13639">
    <property type="entry name" value="zf-RING_2"/>
    <property type="match status" value="1"/>
</dbReference>
<evidence type="ECO:0000256" key="1">
    <source>
        <dbReference type="ARBA" id="ARBA00022723"/>
    </source>
</evidence>
<dbReference type="InterPro" id="IPR051834">
    <property type="entry name" value="RING_finger_E3_ligase"/>
</dbReference>
<protein>
    <submittedName>
        <fullName evidence="7">Putative zinc finger, RING/FYVE/PHD-type</fullName>
    </submittedName>
    <submittedName>
        <fullName evidence="6">Transcription factor C2H2 family</fullName>
    </submittedName>
</protein>
<dbReference type="EMBL" id="MNCJ02000317">
    <property type="protein sequence ID" value="KAF5818346.1"/>
    <property type="molecule type" value="Genomic_DNA"/>
</dbReference>
<evidence type="ECO:0000313" key="7">
    <source>
        <dbReference type="EMBL" id="OTG34417.1"/>
    </source>
</evidence>
<organism evidence="7 8">
    <name type="scientific">Helianthus annuus</name>
    <name type="common">Common sunflower</name>
    <dbReference type="NCBI Taxonomy" id="4232"/>
    <lineage>
        <taxon>Eukaryota</taxon>
        <taxon>Viridiplantae</taxon>
        <taxon>Streptophyta</taxon>
        <taxon>Embryophyta</taxon>
        <taxon>Tracheophyta</taxon>
        <taxon>Spermatophyta</taxon>
        <taxon>Magnoliopsida</taxon>
        <taxon>eudicotyledons</taxon>
        <taxon>Gunneridae</taxon>
        <taxon>Pentapetalae</taxon>
        <taxon>asterids</taxon>
        <taxon>campanulids</taxon>
        <taxon>Asterales</taxon>
        <taxon>Asteraceae</taxon>
        <taxon>Asteroideae</taxon>
        <taxon>Heliantheae alliance</taxon>
        <taxon>Heliantheae</taxon>
        <taxon>Helianthus</taxon>
    </lineage>
</organism>
<evidence type="ECO:0000313" key="8">
    <source>
        <dbReference type="Proteomes" id="UP000215914"/>
    </source>
</evidence>
<evidence type="ECO:0000313" key="6">
    <source>
        <dbReference type="EMBL" id="KAF5818346.1"/>
    </source>
</evidence>
<dbReference type="InterPro" id="IPR013083">
    <property type="entry name" value="Znf_RING/FYVE/PHD"/>
</dbReference>
<dbReference type="PANTHER" id="PTHR45931">
    <property type="entry name" value="SI:CH211-59O9.10"/>
    <property type="match status" value="1"/>
</dbReference>
<evidence type="ECO:0000256" key="3">
    <source>
        <dbReference type="ARBA" id="ARBA00022833"/>
    </source>
</evidence>
<dbReference type="InterPro" id="IPR001841">
    <property type="entry name" value="Znf_RING"/>
</dbReference>
<evidence type="ECO:0000256" key="2">
    <source>
        <dbReference type="ARBA" id="ARBA00022771"/>
    </source>
</evidence>
<dbReference type="GO" id="GO:0008270">
    <property type="term" value="F:zinc ion binding"/>
    <property type="evidence" value="ECO:0007669"/>
    <property type="project" value="UniProtKB-KW"/>
</dbReference>
<keyword evidence="3" id="KW-0862">Zinc</keyword>
<dbReference type="Proteomes" id="UP000215914">
    <property type="component" value="Chromosome 2"/>
</dbReference>
<dbReference type="EMBL" id="CM007891">
    <property type="protein sequence ID" value="OTG34417.1"/>
    <property type="molecule type" value="Genomic_DNA"/>
</dbReference>
<gene>
    <name evidence="7" type="ORF">HannXRQ_Chr02g0045571</name>
    <name evidence="6" type="ORF">HanXRQr2_Chr02g0064041</name>
</gene>
<proteinExistence type="predicted"/>